<dbReference type="InterPro" id="IPR055918">
    <property type="entry name" value="DUF7495"/>
</dbReference>
<protein>
    <recommendedName>
        <fullName evidence="2">VWFD domain-containing protein</fullName>
    </recommendedName>
</protein>
<dbReference type="Proteomes" id="UP001153069">
    <property type="component" value="Unassembled WGS sequence"/>
</dbReference>
<dbReference type="Pfam" id="PF24325">
    <property type="entry name" value="DUF7495"/>
    <property type="match status" value="1"/>
</dbReference>
<feature type="chain" id="PRO_5040442469" description="VWFD domain-containing protein" evidence="1">
    <location>
        <begin position="19"/>
        <end position="409"/>
    </location>
</feature>
<dbReference type="OrthoDB" id="47453at2759"/>
<proteinExistence type="predicted"/>
<keyword evidence="4" id="KW-1185">Reference proteome</keyword>
<evidence type="ECO:0000259" key="2">
    <source>
        <dbReference type="PROSITE" id="PS51233"/>
    </source>
</evidence>
<reference evidence="3" key="1">
    <citation type="submission" date="2020-06" db="EMBL/GenBank/DDBJ databases">
        <authorList>
            <consortium name="Plant Systems Biology data submission"/>
        </authorList>
    </citation>
    <scope>NUCLEOTIDE SEQUENCE</scope>
    <source>
        <strain evidence="3">D6</strain>
    </source>
</reference>
<feature type="domain" description="VWFD" evidence="2">
    <location>
        <begin position="160"/>
        <end position="341"/>
    </location>
</feature>
<dbReference type="AlphaFoldDB" id="A0A9N8HEX5"/>
<name>A0A9N8HEX5_9STRA</name>
<gene>
    <name evidence="3" type="ORF">SEMRO_430_G141371.1</name>
</gene>
<accession>A0A9N8HEX5</accession>
<evidence type="ECO:0000313" key="4">
    <source>
        <dbReference type="Proteomes" id="UP001153069"/>
    </source>
</evidence>
<dbReference type="EMBL" id="CAICTM010000429">
    <property type="protein sequence ID" value="CAB9510312.1"/>
    <property type="molecule type" value="Genomic_DNA"/>
</dbReference>
<feature type="signal peptide" evidence="1">
    <location>
        <begin position="1"/>
        <end position="18"/>
    </location>
</feature>
<organism evidence="3 4">
    <name type="scientific">Seminavis robusta</name>
    <dbReference type="NCBI Taxonomy" id="568900"/>
    <lineage>
        <taxon>Eukaryota</taxon>
        <taxon>Sar</taxon>
        <taxon>Stramenopiles</taxon>
        <taxon>Ochrophyta</taxon>
        <taxon>Bacillariophyta</taxon>
        <taxon>Bacillariophyceae</taxon>
        <taxon>Bacillariophycidae</taxon>
        <taxon>Naviculales</taxon>
        <taxon>Naviculaceae</taxon>
        <taxon>Seminavis</taxon>
    </lineage>
</organism>
<sequence length="409" mass="44973">MKFSALALLFASAIPANARPPPQCHSMHWFDIGSRVNPSWAESAYYCRGQGLRTCTYSELCPGGQYSTPHEYPGPQGSSPEQWVAIDDGSRCQYNAWVQLGDHPYTFLSQDESCFRHDDDFGNGNTDCAPWGPIPGSWQGGAVVDIYRYHVCCRSETCHGTAGGVGDPHFKTLNGTWFDFHGICDLVLVEDENFADGLGLTIHIRTKARYEYSFIETAAIKIGDSTLEVSSFGEYSLDGIAHADMPAEMAGQFLVFHEEKSFKEHVFTIKTGETEAIKVTTFKDMVSVTVENATDANFGSSVGLIGKLDGTLVGRDGSTVFQVEDHDLFGQEWQVLPSEPQLFQTPSQFTGKTCVPPVATKGRRLEETISMEAAKIACAHHKDEEMKDMCIFDVIAMGDLEVANVHGAF</sequence>
<evidence type="ECO:0000313" key="3">
    <source>
        <dbReference type="EMBL" id="CAB9510312.1"/>
    </source>
</evidence>
<evidence type="ECO:0000256" key="1">
    <source>
        <dbReference type="SAM" id="SignalP"/>
    </source>
</evidence>
<dbReference type="SMART" id="SM00216">
    <property type="entry name" value="VWD"/>
    <property type="match status" value="1"/>
</dbReference>
<dbReference type="PROSITE" id="PS51233">
    <property type="entry name" value="VWFD"/>
    <property type="match status" value="1"/>
</dbReference>
<keyword evidence="1" id="KW-0732">Signal</keyword>
<dbReference type="InterPro" id="IPR001846">
    <property type="entry name" value="VWF_type-D"/>
</dbReference>
<comment type="caution">
    <text evidence="3">The sequence shown here is derived from an EMBL/GenBank/DDBJ whole genome shotgun (WGS) entry which is preliminary data.</text>
</comment>